<dbReference type="EMBL" id="ML179127">
    <property type="protein sequence ID" value="THU98897.1"/>
    <property type="molecule type" value="Genomic_DNA"/>
</dbReference>
<keyword evidence="2" id="KW-1185">Reference proteome</keyword>
<dbReference type="OrthoDB" id="441812at2759"/>
<dbReference type="Gene3D" id="3.90.1410.10">
    <property type="entry name" value="set domain protein methyltransferase, domain 1"/>
    <property type="match status" value="1"/>
</dbReference>
<proteinExistence type="predicted"/>
<evidence type="ECO:0000313" key="2">
    <source>
        <dbReference type="Proteomes" id="UP000297245"/>
    </source>
</evidence>
<dbReference type="SUPFAM" id="SSF82199">
    <property type="entry name" value="SET domain"/>
    <property type="match status" value="1"/>
</dbReference>
<sequence length="598" mass="66875">MDSSPPSTSPRGHPNLLLQIRTLVSWCTNNGIVIDGRLQIQPENAAPGVTVFSSEEFIPSSVTLVKIPKSSVLSVKSSSVASMINTISYGLEAQLELALALYLEIAKGESSKWYGYLQSLPYKVDLPVFWDFESEDVDVYTDGRAALNWLEGTEVHKRLRLSTEGKESVLSIINSFYEDKIAPILSKCFGTFPKPQLDEFYHAYSLVSSRAFLVDAYHGLSMVPIADAFNHTTDNHVHLESEFEVCPECGSLRECPHDQDSCDTNLLQSGSSTDTIEEDNCYEMVSNCAIAPHSEVFNTYGETLSNAQLLVQYGFILDVNENDRITWSLEEVYQNVVQMLGEVDVLPTTLTLDLIRALWSQAGKRSDVQFTGGESELLYYCDSNWSTTLTNGNTDSSDTFCINSDGKVSRQLWIFCALFQVFVISSKIHDSSFEADAQYREEAAVVVLDLINQMITAQQRIEADMEIQNEEMELDDESPANSEIESENIRNLLSETASTILLLCHQRLSEIGPKDMDISTIDLGNMLDDLPNDRPRTRLAITHIMTEMSILNTCIGTWSEFPRTQTVHLLELGPVHIRIGPYAVYCQSFKASHSFQLS</sequence>
<dbReference type="CDD" id="cd10527">
    <property type="entry name" value="SET_LSMT"/>
    <property type="match status" value="1"/>
</dbReference>
<dbReference type="GO" id="GO:0005634">
    <property type="term" value="C:nucleus"/>
    <property type="evidence" value="ECO:0007669"/>
    <property type="project" value="TreeGrafter"/>
</dbReference>
<gene>
    <name evidence="1" type="ORF">K435DRAFT_517023</name>
</gene>
<dbReference type="GO" id="GO:0016279">
    <property type="term" value="F:protein-lysine N-methyltransferase activity"/>
    <property type="evidence" value="ECO:0007669"/>
    <property type="project" value="TreeGrafter"/>
</dbReference>
<dbReference type="PANTHER" id="PTHR13271:SF34">
    <property type="entry name" value="N-LYSINE METHYLTRANSFERASE SETD6"/>
    <property type="match status" value="1"/>
</dbReference>
<organism evidence="1 2">
    <name type="scientific">Dendrothele bispora (strain CBS 962.96)</name>
    <dbReference type="NCBI Taxonomy" id="1314807"/>
    <lineage>
        <taxon>Eukaryota</taxon>
        <taxon>Fungi</taxon>
        <taxon>Dikarya</taxon>
        <taxon>Basidiomycota</taxon>
        <taxon>Agaricomycotina</taxon>
        <taxon>Agaricomycetes</taxon>
        <taxon>Agaricomycetidae</taxon>
        <taxon>Agaricales</taxon>
        <taxon>Agaricales incertae sedis</taxon>
        <taxon>Dendrothele</taxon>
    </lineage>
</organism>
<dbReference type="Proteomes" id="UP000297245">
    <property type="component" value="Unassembled WGS sequence"/>
</dbReference>
<dbReference type="PANTHER" id="PTHR13271">
    <property type="entry name" value="UNCHARACTERIZED PUTATIVE METHYLTRANSFERASE"/>
    <property type="match status" value="1"/>
</dbReference>
<dbReference type="InterPro" id="IPR050600">
    <property type="entry name" value="SETD3_SETD6_MTase"/>
</dbReference>
<evidence type="ECO:0000313" key="1">
    <source>
        <dbReference type="EMBL" id="THU98897.1"/>
    </source>
</evidence>
<name>A0A4S8M928_DENBC</name>
<accession>A0A4S8M928</accession>
<reference evidence="1 2" key="1">
    <citation type="journal article" date="2019" name="Nat. Ecol. Evol.">
        <title>Megaphylogeny resolves global patterns of mushroom evolution.</title>
        <authorList>
            <person name="Varga T."/>
            <person name="Krizsan K."/>
            <person name="Foldi C."/>
            <person name="Dima B."/>
            <person name="Sanchez-Garcia M."/>
            <person name="Sanchez-Ramirez S."/>
            <person name="Szollosi G.J."/>
            <person name="Szarkandi J.G."/>
            <person name="Papp V."/>
            <person name="Albert L."/>
            <person name="Andreopoulos W."/>
            <person name="Angelini C."/>
            <person name="Antonin V."/>
            <person name="Barry K.W."/>
            <person name="Bougher N.L."/>
            <person name="Buchanan P."/>
            <person name="Buyck B."/>
            <person name="Bense V."/>
            <person name="Catcheside P."/>
            <person name="Chovatia M."/>
            <person name="Cooper J."/>
            <person name="Damon W."/>
            <person name="Desjardin D."/>
            <person name="Finy P."/>
            <person name="Geml J."/>
            <person name="Haridas S."/>
            <person name="Hughes K."/>
            <person name="Justo A."/>
            <person name="Karasinski D."/>
            <person name="Kautmanova I."/>
            <person name="Kiss B."/>
            <person name="Kocsube S."/>
            <person name="Kotiranta H."/>
            <person name="LaButti K.M."/>
            <person name="Lechner B.E."/>
            <person name="Liimatainen K."/>
            <person name="Lipzen A."/>
            <person name="Lukacs Z."/>
            <person name="Mihaltcheva S."/>
            <person name="Morgado L.N."/>
            <person name="Niskanen T."/>
            <person name="Noordeloos M.E."/>
            <person name="Ohm R.A."/>
            <person name="Ortiz-Santana B."/>
            <person name="Ovrebo C."/>
            <person name="Racz N."/>
            <person name="Riley R."/>
            <person name="Savchenko A."/>
            <person name="Shiryaev A."/>
            <person name="Soop K."/>
            <person name="Spirin V."/>
            <person name="Szebenyi C."/>
            <person name="Tomsovsky M."/>
            <person name="Tulloss R.E."/>
            <person name="Uehling J."/>
            <person name="Grigoriev I.V."/>
            <person name="Vagvolgyi C."/>
            <person name="Papp T."/>
            <person name="Martin F.M."/>
            <person name="Miettinen O."/>
            <person name="Hibbett D.S."/>
            <person name="Nagy L.G."/>
        </authorList>
    </citation>
    <scope>NUCLEOTIDE SEQUENCE [LARGE SCALE GENOMIC DNA]</scope>
    <source>
        <strain evidence="1 2">CBS 962.96</strain>
    </source>
</reference>
<protein>
    <submittedName>
        <fullName evidence="1">SET domain-containing protein</fullName>
    </submittedName>
</protein>
<dbReference type="InterPro" id="IPR046341">
    <property type="entry name" value="SET_dom_sf"/>
</dbReference>
<dbReference type="AlphaFoldDB" id="A0A4S8M928"/>